<protein>
    <submittedName>
        <fullName evidence="3">Uncharacterized protein</fullName>
    </submittedName>
</protein>
<feature type="compositionally biased region" description="Polar residues" evidence="2">
    <location>
        <begin position="253"/>
        <end position="264"/>
    </location>
</feature>
<feature type="compositionally biased region" description="Basic and acidic residues" evidence="2">
    <location>
        <begin position="265"/>
        <end position="275"/>
    </location>
</feature>
<accession>A0A016SAE7</accession>
<dbReference type="OrthoDB" id="5856533at2759"/>
<feature type="compositionally biased region" description="Basic and acidic residues" evidence="2">
    <location>
        <begin position="78"/>
        <end position="97"/>
    </location>
</feature>
<feature type="compositionally biased region" description="Low complexity" evidence="2">
    <location>
        <begin position="908"/>
        <end position="919"/>
    </location>
</feature>
<organism evidence="3 4">
    <name type="scientific">Ancylostoma ceylanicum</name>
    <dbReference type="NCBI Taxonomy" id="53326"/>
    <lineage>
        <taxon>Eukaryota</taxon>
        <taxon>Metazoa</taxon>
        <taxon>Ecdysozoa</taxon>
        <taxon>Nematoda</taxon>
        <taxon>Chromadorea</taxon>
        <taxon>Rhabditida</taxon>
        <taxon>Rhabditina</taxon>
        <taxon>Rhabditomorpha</taxon>
        <taxon>Strongyloidea</taxon>
        <taxon>Ancylostomatidae</taxon>
        <taxon>Ancylostomatinae</taxon>
        <taxon>Ancylostoma</taxon>
    </lineage>
</organism>
<comment type="caution">
    <text evidence="3">The sequence shown here is derived from an EMBL/GenBank/DDBJ whole genome shotgun (WGS) entry which is preliminary data.</text>
</comment>
<keyword evidence="1" id="KW-0175">Coiled coil</keyword>
<keyword evidence="4" id="KW-1185">Reference proteome</keyword>
<feature type="compositionally biased region" description="Polar residues" evidence="2">
    <location>
        <begin position="98"/>
        <end position="114"/>
    </location>
</feature>
<gene>
    <name evidence="3" type="primary">Acey_s0260.g522</name>
    <name evidence="3" type="synonym">Acey-gei-6</name>
    <name evidence="3" type="ORF">Y032_0260g522</name>
</gene>
<dbReference type="Proteomes" id="UP000024635">
    <property type="component" value="Unassembled WGS sequence"/>
</dbReference>
<reference evidence="4" key="1">
    <citation type="journal article" date="2015" name="Nat. Genet.">
        <title>The genome and transcriptome of the zoonotic hookworm Ancylostoma ceylanicum identify infection-specific gene families.</title>
        <authorList>
            <person name="Schwarz E.M."/>
            <person name="Hu Y."/>
            <person name="Antoshechkin I."/>
            <person name="Miller M.M."/>
            <person name="Sternberg P.W."/>
            <person name="Aroian R.V."/>
        </authorList>
    </citation>
    <scope>NUCLEOTIDE SEQUENCE</scope>
    <source>
        <strain evidence="4">HY135</strain>
    </source>
</reference>
<evidence type="ECO:0000313" key="4">
    <source>
        <dbReference type="Proteomes" id="UP000024635"/>
    </source>
</evidence>
<feature type="compositionally biased region" description="Acidic residues" evidence="2">
    <location>
        <begin position="55"/>
        <end position="77"/>
    </location>
</feature>
<feature type="compositionally biased region" description="Polar residues" evidence="2">
    <location>
        <begin position="859"/>
        <end position="887"/>
    </location>
</feature>
<feature type="region of interest" description="Disordered" evidence="2">
    <location>
        <begin position="1002"/>
        <end position="1051"/>
    </location>
</feature>
<sequence>MAAKIAKEDPIYGTIRLLHDKARQLTIRSGQSIGENAVESNEKVDDSFVESQQSADEDSVDAGCFEGEEPTEEEGDDPCSKEETNHEESGENSDKGAETNSEEISPCSSCGSTEEPQFLHYKKVQKCLYTEVRFLFFQITGLAGGTYVWRYRCGQKDCAQFFGDFYAYDKISNSFVRVSEDGAAIEDTECEANEEVTTEAPEGQSALAGESTADSPSEEKQEHHAGDVDTTTKPSADSRSRRRQRLTARKKTSTPVAVKSSSTNKKSEKRTDNKTNKAVHKAPPNPPFKSSSKALCKAPPKTPAKATTKATKSPKSAKASKTTTAKRRNEKDPVTLDAETPVKKARKGYVYEPIPPPVQNMNVSILENSTSIHVTTQPSYCESATQTMGGTHYFSVLIEQLINGQADFCSGTSSDGRPQLPTHVSRRLLVSQQLLKRQSDELVQAHEENKRLMSLVNLMNTVIKKFRDEYTPELRHLRDAIGVLKREFSFYQDEFVAEAKKSIDNINAQKNEVQRRIDDVERKNRLLNARIDLHVKEKEAVEERADGYLRDISARDRDVILANKARDRAERKLNDTLYVANNAKCAHCQISDKMRKHLTDVVAEKTVLLEKCQKECTDAVRRADHADRISQILSKDSEKLRFELNRWKSDAERNIIEITRLKEELRKVGSPSTGGPVTNMIPANQIRAEPNTPKQSAYAVDSVASNHVGKPVASNDPSEVLFVFDVRNSSPEGPAKLLPNSAEESVMRAPLIPPVMPTPPEEPDSPFTSWLPKDRKAEHSPPISFFNSPSVTSRHGGVPPAMRKPHPFNGPVISDRSAGKLDAAGFSPSSIETNRKSISKNGEKLMGQNSSKAAEPTLSVATTSQTGKGNVQQNSPRKIDQVGSSDTVPMIGKLPSKITKKNQKQEVTATEANGGNTATSRLFDLGSQSAGAQKSVQQIAKPGVGMVAGAQQSVQQIAKPGKPKPSKNAKKKMLRAQQQVASVSKAIQPLMSIRGPTPFNGPVFAGIRPAARSSPQPHPVETMRTRFSSSPLPWHRGGTAADYDAWERDGK</sequence>
<feature type="compositionally biased region" description="Basic and acidic residues" evidence="2">
    <location>
        <begin position="217"/>
        <end position="227"/>
    </location>
</feature>
<evidence type="ECO:0000256" key="2">
    <source>
        <dbReference type="SAM" id="MobiDB-lite"/>
    </source>
</evidence>
<feature type="region of interest" description="Disordered" evidence="2">
    <location>
        <begin position="190"/>
        <end position="338"/>
    </location>
</feature>
<dbReference type="EMBL" id="JARK01001596">
    <property type="protein sequence ID" value="EYB87575.1"/>
    <property type="molecule type" value="Genomic_DNA"/>
</dbReference>
<feature type="coiled-coil region" evidence="1">
    <location>
        <begin position="496"/>
        <end position="537"/>
    </location>
</feature>
<feature type="region of interest" description="Disordered" evidence="2">
    <location>
        <begin position="756"/>
        <end position="799"/>
    </location>
</feature>
<feature type="region of interest" description="Disordered" evidence="2">
    <location>
        <begin position="900"/>
        <end position="919"/>
    </location>
</feature>
<feature type="region of interest" description="Disordered" evidence="2">
    <location>
        <begin position="29"/>
        <end position="114"/>
    </location>
</feature>
<feature type="compositionally biased region" description="Basic residues" evidence="2">
    <location>
        <begin position="240"/>
        <end position="252"/>
    </location>
</feature>
<evidence type="ECO:0000313" key="3">
    <source>
        <dbReference type="EMBL" id="EYB87575.1"/>
    </source>
</evidence>
<feature type="region of interest" description="Disordered" evidence="2">
    <location>
        <begin position="842"/>
        <end position="892"/>
    </location>
</feature>
<name>A0A016SAE7_9BILA</name>
<dbReference type="AlphaFoldDB" id="A0A016SAE7"/>
<feature type="compositionally biased region" description="Low complexity" evidence="2">
    <location>
        <begin position="297"/>
        <end position="323"/>
    </location>
</feature>
<proteinExistence type="predicted"/>
<evidence type="ECO:0000256" key="1">
    <source>
        <dbReference type="SAM" id="Coils"/>
    </source>
</evidence>